<organism evidence="1 2">
    <name type="scientific">Pseudomonas fluorescens</name>
    <dbReference type="NCBI Taxonomy" id="294"/>
    <lineage>
        <taxon>Bacteria</taxon>
        <taxon>Pseudomonadati</taxon>
        <taxon>Pseudomonadota</taxon>
        <taxon>Gammaproteobacteria</taxon>
        <taxon>Pseudomonadales</taxon>
        <taxon>Pseudomonadaceae</taxon>
        <taxon>Pseudomonas</taxon>
    </lineage>
</organism>
<proteinExistence type="predicted"/>
<dbReference type="InterPro" id="IPR007401">
    <property type="entry name" value="DUF454"/>
</dbReference>
<dbReference type="PANTHER" id="PTHR35813:SF1">
    <property type="entry name" value="INNER MEMBRANE PROTEIN YBAN"/>
    <property type="match status" value="1"/>
</dbReference>
<name>A0A5E6Q999_PSEFL</name>
<sequence>MPTRQKSRRPDTLYPVTAVVAGRFCSETMTQLARSKLTRLLYAILAYVSLGIGLVAIVIPGLPTTEFILLAAWAATRSSPRLSAWLENHRLFGPILHNWRNGRVIQRRAKISATVSMLICACLMLTFLEHRWPVFLAIAGMSLGNLWIWSRPERVQPAASNCNAG</sequence>
<dbReference type="Pfam" id="PF04304">
    <property type="entry name" value="DUF454"/>
    <property type="match status" value="1"/>
</dbReference>
<evidence type="ECO:0000313" key="2">
    <source>
        <dbReference type="Proteomes" id="UP000399692"/>
    </source>
</evidence>
<gene>
    <name evidence="1" type="ORF">PS631_03994</name>
</gene>
<dbReference type="Proteomes" id="UP000399692">
    <property type="component" value="Unassembled WGS sequence"/>
</dbReference>
<dbReference type="EMBL" id="CABVHF010000016">
    <property type="protein sequence ID" value="VVN13549.1"/>
    <property type="molecule type" value="Genomic_DNA"/>
</dbReference>
<evidence type="ECO:0008006" key="3">
    <source>
        <dbReference type="Google" id="ProtNLM"/>
    </source>
</evidence>
<dbReference type="AlphaFoldDB" id="A0A5E6Q999"/>
<reference evidence="1 2" key="1">
    <citation type="submission" date="2019-09" db="EMBL/GenBank/DDBJ databases">
        <authorList>
            <person name="Chandra G."/>
            <person name="Truman W A."/>
        </authorList>
    </citation>
    <scope>NUCLEOTIDE SEQUENCE [LARGE SCALE GENOMIC DNA]</scope>
    <source>
        <strain evidence="1">PS631</strain>
    </source>
</reference>
<dbReference type="GO" id="GO:0005886">
    <property type="term" value="C:plasma membrane"/>
    <property type="evidence" value="ECO:0007669"/>
    <property type="project" value="TreeGrafter"/>
</dbReference>
<evidence type="ECO:0000313" key="1">
    <source>
        <dbReference type="EMBL" id="VVN13549.1"/>
    </source>
</evidence>
<protein>
    <recommendedName>
        <fullName evidence="3">Inner membrane protein</fullName>
    </recommendedName>
</protein>
<accession>A0A5E6Q999</accession>
<dbReference type="PANTHER" id="PTHR35813">
    <property type="entry name" value="INNER MEMBRANE PROTEIN YBAN"/>
    <property type="match status" value="1"/>
</dbReference>